<dbReference type="InterPro" id="IPR000397">
    <property type="entry name" value="Heat_shock_Hsp33"/>
</dbReference>
<dbReference type="RefSeq" id="WP_065089664.1">
    <property type="nucleotide sequence ID" value="NZ_JQSG02000006.1"/>
</dbReference>
<keyword evidence="4" id="KW-0143">Chaperone</keyword>
<keyword evidence="7" id="KW-1185">Reference proteome</keyword>
<evidence type="ECO:0000256" key="3">
    <source>
        <dbReference type="ARBA" id="ARBA00023157"/>
    </source>
</evidence>
<dbReference type="Gene3D" id="3.55.30.10">
    <property type="entry name" value="Hsp33 domain"/>
    <property type="match status" value="1"/>
</dbReference>
<gene>
    <name evidence="6" type="ORF">Thpro_022279</name>
</gene>
<dbReference type="AlphaFoldDB" id="A0A1A6C0E7"/>
<evidence type="ECO:0000313" key="7">
    <source>
        <dbReference type="Proteomes" id="UP000029273"/>
    </source>
</evidence>
<dbReference type="SUPFAM" id="SSF118352">
    <property type="entry name" value="HSP33 redox switch-like"/>
    <property type="match status" value="1"/>
</dbReference>
<dbReference type="GO" id="GO:0044183">
    <property type="term" value="F:protein folding chaperone"/>
    <property type="evidence" value="ECO:0007669"/>
    <property type="project" value="TreeGrafter"/>
</dbReference>
<dbReference type="Proteomes" id="UP000029273">
    <property type="component" value="Unassembled WGS sequence"/>
</dbReference>
<dbReference type="PIRSF" id="PIRSF005261">
    <property type="entry name" value="Heat_shock_Hsp33"/>
    <property type="match status" value="1"/>
</dbReference>
<name>A0A1A6C0E7_9GAMM</name>
<dbReference type="CDD" id="cd00498">
    <property type="entry name" value="Hsp33"/>
    <property type="match status" value="1"/>
</dbReference>
<evidence type="ECO:0000256" key="5">
    <source>
        <dbReference type="ARBA" id="ARBA00023284"/>
    </source>
</evidence>
<evidence type="ECO:0000313" key="6">
    <source>
        <dbReference type="EMBL" id="OBS08029.1"/>
    </source>
</evidence>
<reference evidence="6 7" key="1">
    <citation type="journal article" date="2014" name="Genome Announc.">
        <title>Draft Genome Sequence of the Iron-Oxidizing, Acidophilic, and Halotolerant 'Thiobacillus prosperus' Type Strain DSM 5130.</title>
        <authorList>
            <person name="Ossandon F.J."/>
            <person name="Cardenas J.P."/>
            <person name="Corbett M."/>
            <person name="Quatrini R."/>
            <person name="Holmes D.S."/>
            <person name="Watkin E."/>
        </authorList>
    </citation>
    <scope>NUCLEOTIDE SEQUENCE [LARGE SCALE GENOMIC DNA]</scope>
    <source>
        <strain evidence="6 7">DSM 5130</strain>
    </source>
</reference>
<accession>A0A1A6C0E7</accession>
<dbReference type="GO" id="GO:0042026">
    <property type="term" value="P:protein refolding"/>
    <property type="evidence" value="ECO:0007669"/>
    <property type="project" value="TreeGrafter"/>
</dbReference>
<sequence>MTERDSLHRFLIERTHVRGEWVHLDATWQALRERAEYPEAVSDLLGQALAATALLSATIKFSGSLTLQIKGDGHVPMLVTQAQVGRARSGEAEGHGRRTLRGLAHWQGEPVPGPLESLCGRGHLALTIDPGQGGERYQGIVALEGAGLGDALRDYFDRSEQLPTRLWLAAGEHGVAGLLLQALPGDVPDADAWERTVALAETVTAEELLSLPVEDLLHRLYHEEDVRLFEREPVGFHCSCSRERVVGMLRGLGREEVEDILAEQGRVDVDCEFCGAHYGFDAVDAAAIFSAAGQPPVPRTEH</sequence>
<dbReference type="PANTHER" id="PTHR30111">
    <property type="entry name" value="33 KDA CHAPERONIN"/>
    <property type="match status" value="1"/>
</dbReference>
<dbReference type="Pfam" id="PF01430">
    <property type="entry name" value="HSP33"/>
    <property type="match status" value="1"/>
</dbReference>
<protein>
    <submittedName>
        <fullName evidence="6">33 kDa chaperonin</fullName>
    </submittedName>
</protein>
<keyword evidence="5" id="KW-0676">Redox-active center</keyword>
<keyword evidence="2" id="KW-0862">Zinc</keyword>
<comment type="caution">
    <text evidence="6">The sequence shown here is derived from an EMBL/GenBank/DDBJ whole genome shotgun (WGS) entry which is preliminary data.</text>
</comment>
<dbReference type="NCBIfam" id="NF001033">
    <property type="entry name" value="PRK00114.1"/>
    <property type="match status" value="1"/>
</dbReference>
<dbReference type="Gene3D" id="3.90.1280.10">
    <property type="entry name" value="HSP33 redox switch-like"/>
    <property type="match status" value="1"/>
</dbReference>
<dbReference type="EMBL" id="JQSG02000006">
    <property type="protein sequence ID" value="OBS08029.1"/>
    <property type="molecule type" value="Genomic_DNA"/>
</dbReference>
<dbReference type="SUPFAM" id="SSF64397">
    <property type="entry name" value="Hsp33 domain"/>
    <property type="match status" value="1"/>
</dbReference>
<dbReference type="InterPro" id="IPR016154">
    <property type="entry name" value="Heat_shock_Hsp33_C"/>
</dbReference>
<dbReference type="Gene3D" id="1.10.287.480">
    <property type="entry name" value="helix hairpin bin"/>
    <property type="match status" value="1"/>
</dbReference>
<evidence type="ECO:0000256" key="1">
    <source>
        <dbReference type="ARBA" id="ARBA00022490"/>
    </source>
</evidence>
<dbReference type="PANTHER" id="PTHR30111:SF1">
    <property type="entry name" value="33 KDA CHAPERONIN"/>
    <property type="match status" value="1"/>
</dbReference>
<dbReference type="InterPro" id="IPR023212">
    <property type="entry name" value="Hsp33_helix_hairpin_bin_dom_sf"/>
</dbReference>
<dbReference type="OrthoDB" id="9793753at2"/>
<proteinExistence type="predicted"/>
<organism evidence="6 7">
    <name type="scientific">Acidihalobacter prosperus</name>
    <dbReference type="NCBI Taxonomy" id="160660"/>
    <lineage>
        <taxon>Bacteria</taxon>
        <taxon>Pseudomonadati</taxon>
        <taxon>Pseudomonadota</taxon>
        <taxon>Gammaproteobacteria</taxon>
        <taxon>Chromatiales</taxon>
        <taxon>Ectothiorhodospiraceae</taxon>
        <taxon>Acidihalobacter</taxon>
    </lineage>
</organism>
<dbReference type="STRING" id="160660.BJI67_13950"/>
<dbReference type="GO" id="GO:0005737">
    <property type="term" value="C:cytoplasm"/>
    <property type="evidence" value="ECO:0007669"/>
    <property type="project" value="InterPro"/>
</dbReference>
<dbReference type="InterPro" id="IPR016153">
    <property type="entry name" value="Heat_shock_Hsp33_N"/>
</dbReference>
<keyword evidence="3" id="KW-1015">Disulfide bond</keyword>
<keyword evidence="1" id="KW-0963">Cytoplasm</keyword>
<evidence type="ECO:0000256" key="2">
    <source>
        <dbReference type="ARBA" id="ARBA00022833"/>
    </source>
</evidence>
<dbReference type="GO" id="GO:0051082">
    <property type="term" value="F:unfolded protein binding"/>
    <property type="evidence" value="ECO:0007669"/>
    <property type="project" value="InterPro"/>
</dbReference>
<evidence type="ECO:0000256" key="4">
    <source>
        <dbReference type="ARBA" id="ARBA00023186"/>
    </source>
</evidence>